<proteinExistence type="predicted"/>
<dbReference type="EMBL" id="FTNK01000021">
    <property type="protein sequence ID" value="SIR59648.1"/>
    <property type="molecule type" value="Genomic_DNA"/>
</dbReference>
<comment type="caution">
    <text evidence="2">The sequence shown here is derived from an EMBL/GenBank/DDBJ whole genome shotgun (WGS) entry which is preliminary data.</text>
</comment>
<dbReference type="SUPFAM" id="SSF48317">
    <property type="entry name" value="Acid phosphatase/Vanadium-dependent haloperoxidase"/>
    <property type="match status" value="1"/>
</dbReference>
<feature type="transmembrane region" description="Helical" evidence="1">
    <location>
        <begin position="12"/>
        <end position="27"/>
    </location>
</feature>
<organism evidence="2 3">
    <name type="scientific">Paenibacillus macquariensis</name>
    <dbReference type="NCBI Taxonomy" id="948756"/>
    <lineage>
        <taxon>Bacteria</taxon>
        <taxon>Bacillati</taxon>
        <taxon>Bacillota</taxon>
        <taxon>Bacilli</taxon>
        <taxon>Bacillales</taxon>
        <taxon>Paenibacillaceae</taxon>
        <taxon>Paenibacillus</taxon>
    </lineage>
</organism>
<reference evidence="2 3" key="1">
    <citation type="submission" date="2017-01" db="EMBL/GenBank/DDBJ databases">
        <authorList>
            <person name="Varghese N."/>
            <person name="Submissions S."/>
        </authorList>
    </citation>
    <scope>NUCLEOTIDE SEQUENCE [LARGE SCALE GENOMIC DNA]</scope>
    <source>
        <strain evidence="2 3">ATCC 23464</strain>
    </source>
</reference>
<keyword evidence="1" id="KW-0812">Transmembrane</keyword>
<accession>A0ABY1KFB5</accession>
<dbReference type="InterPro" id="IPR036938">
    <property type="entry name" value="PAP2/HPO_sf"/>
</dbReference>
<keyword evidence="3" id="KW-1185">Reference proteome</keyword>
<feature type="transmembrane region" description="Helical" evidence="1">
    <location>
        <begin position="177"/>
        <end position="195"/>
    </location>
</feature>
<dbReference type="RefSeq" id="WP_068587483.1">
    <property type="nucleotide sequence ID" value="NZ_FTNK01000021.1"/>
</dbReference>
<name>A0ABY1KFB5_9BACL</name>
<keyword evidence="1" id="KW-1133">Transmembrane helix</keyword>
<evidence type="ECO:0000256" key="1">
    <source>
        <dbReference type="SAM" id="Phobius"/>
    </source>
</evidence>
<feature type="transmembrane region" description="Helical" evidence="1">
    <location>
        <begin position="76"/>
        <end position="98"/>
    </location>
</feature>
<gene>
    <name evidence="2" type="ORF">SAMN05421578_12158</name>
</gene>
<dbReference type="Proteomes" id="UP000186666">
    <property type="component" value="Unassembled WGS sequence"/>
</dbReference>
<keyword evidence="1" id="KW-0472">Membrane</keyword>
<sequence length="217" mass="24913">MKAKVAEYKPLLWMLVIPVLNICYGILNHGGSNVNSMMTDLDAQIPFVPAFIIPYLLWYPFMITMLITFCIKNRSVYYRTLLTLCLGLIISYITFYVYQTSIVRPEVTDQGLLNWLVQLIYRTDGPYNCFPSIHVLSSYLMLKGMADCRNWPLLSLVLVRITSWSIILSTLFVKQHVILDIVGGIILAEMLYYAVRKWMTSQVKSNSASEWSESNGL</sequence>
<feature type="transmembrane region" description="Helical" evidence="1">
    <location>
        <begin position="47"/>
        <end position="69"/>
    </location>
</feature>
<feature type="transmembrane region" description="Helical" evidence="1">
    <location>
        <begin position="151"/>
        <end position="171"/>
    </location>
</feature>
<evidence type="ECO:0000313" key="3">
    <source>
        <dbReference type="Proteomes" id="UP000186666"/>
    </source>
</evidence>
<evidence type="ECO:0000313" key="2">
    <source>
        <dbReference type="EMBL" id="SIR59648.1"/>
    </source>
</evidence>
<protein>
    <submittedName>
        <fullName evidence="2">PAP2 superfamily protein</fullName>
    </submittedName>
</protein>